<geneLocation type="plasmid" evidence="2">
    <name>pnve500</name>
</geneLocation>
<evidence type="ECO:0000313" key="1">
    <source>
        <dbReference type="EMBL" id="QCS44744.1"/>
    </source>
</evidence>
<dbReference type="KEGG" id="nvr:FEJ81_20940"/>
<dbReference type="Proteomes" id="UP000302218">
    <property type="component" value="Plasmid pNVE500"/>
</dbReference>
<dbReference type="EMBL" id="CP040331">
    <property type="protein sequence ID" value="QCS44744.1"/>
    <property type="molecule type" value="Genomic_DNA"/>
</dbReference>
<protein>
    <submittedName>
        <fullName evidence="1">Uncharacterized protein</fullName>
    </submittedName>
</protein>
<sequence>MSFIRRAAAAVKYSFTEPAYQQLKHAEQDLREDGVVSVLAAVNIGQWPIESKETIQSRIIDDLDELEEYRSELRQQMAA</sequence>
<dbReference type="AlphaFoldDB" id="A0A4P8WMT4"/>
<accession>A0A4P8WMT4</accession>
<dbReference type="GeneID" id="40267796"/>
<evidence type="ECO:0000313" key="2">
    <source>
        <dbReference type="Proteomes" id="UP000302218"/>
    </source>
</evidence>
<gene>
    <name evidence="1" type="ORF">FEJ81_20940</name>
</gene>
<reference evidence="2" key="1">
    <citation type="submission" date="2019-05" db="EMBL/GenBank/DDBJ databases">
        <title>Genome sequence and methylation pattern of the halophilic Archaeon Natrinema versiforme BOL5-4.</title>
        <authorList>
            <person name="DasSarma P."/>
            <person name="Anton B.P."/>
            <person name="DasSarma S.L."/>
            <person name="Martinez F.L."/>
            <person name="Guzman D."/>
            <person name="Roberts R.J."/>
            <person name="DasSarma S."/>
        </authorList>
    </citation>
    <scope>NUCLEOTIDE SEQUENCE [LARGE SCALE GENOMIC DNA]</scope>
    <source>
        <strain evidence="2">BOL5-4</strain>
        <plasmid evidence="2">pnve500</plasmid>
    </source>
</reference>
<keyword evidence="1" id="KW-0614">Plasmid</keyword>
<dbReference type="RefSeq" id="WP_138247142.1">
    <property type="nucleotide sequence ID" value="NZ_CP040331.1"/>
</dbReference>
<proteinExistence type="predicted"/>
<organism evidence="1 2">
    <name type="scientific">Natrinema versiforme</name>
    <dbReference type="NCBI Taxonomy" id="88724"/>
    <lineage>
        <taxon>Archaea</taxon>
        <taxon>Methanobacteriati</taxon>
        <taxon>Methanobacteriota</taxon>
        <taxon>Stenosarchaea group</taxon>
        <taxon>Halobacteria</taxon>
        <taxon>Halobacteriales</taxon>
        <taxon>Natrialbaceae</taxon>
        <taxon>Natrinema</taxon>
    </lineage>
</organism>
<name>A0A4P8WMT4_9EURY</name>